<organism evidence="2 3">
    <name type="scientific">Nephila pilipes</name>
    <name type="common">Giant wood spider</name>
    <name type="synonym">Nephila maculata</name>
    <dbReference type="NCBI Taxonomy" id="299642"/>
    <lineage>
        <taxon>Eukaryota</taxon>
        <taxon>Metazoa</taxon>
        <taxon>Ecdysozoa</taxon>
        <taxon>Arthropoda</taxon>
        <taxon>Chelicerata</taxon>
        <taxon>Arachnida</taxon>
        <taxon>Araneae</taxon>
        <taxon>Araneomorphae</taxon>
        <taxon>Entelegynae</taxon>
        <taxon>Araneoidea</taxon>
        <taxon>Nephilidae</taxon>
        <taxon>Nephila</taxon>
    </lineage>
</organism>
<evidence type="ECO:0000259" key="1">
    <source>
        <dbReference type="Pfam" id="PF00078"/>
    </source>
</evidence>
<dbReference type="EMBL" id="BMAW01040219">
    <property type="protein sequence ID" value="GFU58810.1"/>
    <property type="molecule type" value="Genomic_DNA"/>
</dbReference>
<dbReference type="OrthoDB" id="6428871at2759"/>
<comment type="caution">
    <text evidence="2">The sequence shown here is derived from an EMBL/GenBank/DDBJ whole genome shotgun (WGS) entry which is preliminary data.</text>
</comment>
<dbReference type="CDD" id="cd01647">
    <property type="entry name" value="RT_LTR"/>
    <property type="match status" value="1"/>
</dbReference>
<dbReference type="InterPro" id="IPR051320">
    <property type="entry name" value="Viral_Replic_Matur_Polypro"/>
</dbReference>
<proteinExistence type="predicted"/>
<accession>A0A8X6R0F9</accession>
<gene>
    <name evidence="2" type="primary">pol</name>
    <name evidence="2" type="ORF">NPIL_324281</name>
</gene>
<feature type="non-terminal residue" evidence="2">
    <location>
        <position position="1"/>
    </location>
</feature>
<keyword evidence="3" id="KW-1185">Reference proteome</keyword>
<reference evidence="2" key="1">
    <citation type="submission" date="2020-08" db="EMBL/GenBank/DDBJ databases">
        <title>Multicomponent nature underlies the extraordinary mechanical properties of spider dragline silk.</title>
        <authorList>
            <person name="Kono N."/>
            <person name="Nakamura H."/>
            <person name="Mori M."/>
            <person name="Yoshida Y."/>
            <person name="Ohtoshi R."/>
            <person name="Malay A.D."/>
            <person name="Moran D.A.P."/>
            <person name="Tomita M."/>
            <person name="Numata K."/>
            <person name="Arakawa K."/>
        </authorList>
    </citation>
    <scope>NUCLEOTIDE SEQUENCE</scope>
</reference>
<dbReference type="InterPro" id="IPR000477">
    <property type="entry name" value="RT_dom"/>
</dbReference>
<sequence length="336" mass="38329">LGLDFLEKYNFILDFKDSSLHSTTEDVTLYRKGVSEMKPCYRIIASSDFTIPARQELILKGHTDQVKNFRLGVLEFPDFENFPKGVLVASTLVDITKEAIPVRCANVSDKPKISKKVKVSATCNPVICVERSSFQTSNVSSENLTEDFLKTTELTQKQRSATDKMLREFKELFPKSSEEFGRTNLTKHRIDTGNHPPIKQHPRRLPFAKVKEVEMDPVDREKTAFSTSGQRLWQFKVMPFGLCNAPANFEHLMETVLRGLSPEACLIYLDDIIIVGRDFEEQLNNLRKVLEKLKQPNLKLNSAKSHLFRREVSYLGHIISAKGIRTDPRKVAAVKE</sequence>
<dbReference type="PANTHER" id="PTHR33064:SF37">
    <property type="entry name" value="RIBONUCLEASE H"/>
    <property type="match status" value="1"/>
</dbReference>
<dbReference type="InterPro" id="IPR043502">
    <property type="entry name" value="DNA/RNA_pol_sf"/>
</dbReference>
<feature type="domain" description="Reverse transcriptase" evidence="1">
    <location>
        <begin position="212"/>
        <end position="319"/>
    </location>
</feature>
<dbReference type="PANTHER" id="PTHR33064">
    <property type="entry name" value="POL PROTEIN"/>
    <property type="match status" value="1"/>
</dbReference>
<name>A0A8X6R0F9_NEPPI</name>
<dbReference type="SUPFAM" id="SSF56672">
    <property type="entry name" value="DNA/RNA polymerases"/>
    <property type="match status" value="1"/>
</dbReference>
<evidence type="ECO:0000313" key="3">
    <source>
        <dbReference type="Proteomes" id="UP000887013"/>
    </source>
</evidence>
<dbReference type="Proteomes" id="UP000887013">
    <property type="component" value="Unassembled WGS sequence"/>
</dbReference>
<dbReference type="AlphaFoldDB" id="A0A8X6R0F9"/>
<evidence type="ECO:0000313" key="2">
    <source>
        <dbReference type="EMBL" id="GFU58810.1"/>
    </source>
</evidence>
<dbReference type="GO" id="GO:0071897">
    <property type="term" value="P:DNA biosynthetic process"/>
    <property type="evidence" value="ECO:0007669"/>
    <property type="project" value="UniProtKB-ARBA"/>
</dbReference>
<dbReference type="Pfam" id="PF00078">
    <property type="entry name" value="RVT_1"/>
    <property type="match status" value="1"/>
</dbReference>
<dbReference type="Gene3D" id="3.30.70.270">
    <property type="match status" value="1"/>
</dbReference>
<dbReference type="FunFam" id="3.30.70.270:FF:000003">
    <property type="entry name" value="Transposon Ty3-G Gag-Pol polyprotein"/>
    <property type="match status" value="1"/>
</dbReference>
<protein>
    <submittedName>
        <fullName evidence="2">Retrovirus-related Pol polyprotein from transposon opus</fullName>
    </submittedName>
</protein>
<dbReference type="InterPro" id="IPR043128">
    <property type="entry name" value="Rev_trsase/Diguanyl_cyclase"/>
</dbReference>
<dbReference type="Gene3D" id="3.10.10.10">
    <property type="entry name" value="HIV Type 1 Reverse Transcriptase, subunit A, domain 1"/>
    <property type="match status" value="1"/>
</dbReference>